<evidence type="ECO:0000256" key="1">
    <source>
        <dbReference type="SAM" id="Phobius"/>
    </source>
</evidence>
<dbReference type="InterPro" id="IPR045121">
    <property type="entry name" value="CoAse"/>
</dbReference>
<dbReference type="OrthoDB" id="77989at2759"/>
<organism evidence="3 4">
    <name type="scientific">Microthyrium microscopicum</name>
    <dbReference type="NCBI Taxonomy" id="703497"/>
    <lineage>
        <taxon>Eukaryota</taxon>
        <taxon>Fungi</taxon>
        <taxon>Dikarya</taxon>
        <taxon>Ascomycota</taxon>
        <taxon>Pezizomycotina</taxon>
        <taxon>Dothideomycetes</taxon>
        <taxon>Dothideomycetes incertae sedis</taxon>
        <taxon>Microthyriales</taxon>
        <taxon>Microthyriaceae</taxon>
        <taxon>Microthyrium</taxon>
    </lineage>
</organism>
<evidence type="ECO:0000259" key="2">
    <source>
        <dbReference type="PROSITE" id="PS51462"/>
    </source>
</evidence>
<evidence type="ECO:0000313" key="4">
    <source>
        <dbReference type="Proteomes" id="UP000799302"/>
    </source>
</evidence>
<dbReference type="EMBL" id="MU004232">
    <property type="protein sequence ID" value="KAF2672306.1"/>
    <property type="molecule type" value="Genomic_DNA"/>
</dbReference>
<gene>
    <name evidence="3" type="ORF">BT63DRAFT_370174</name>
</gene>
<dbReference type="PANTHER" id="PTHR12992:SF44">
    <property type="entry name" value="NUDIX HYDROLASE DOMAIN-CONTAINING PROTEIN"/>
    <property type="match status" value="1"/>
</dbReference>
<dbReference type="Gene3D" id="3.90.79.10">
    <property type="entry name" value="Nucleoside Triphosphate Pyrophosphohydrolase"/>
    <property type="match status" value="1"/>
</dbReference>
<protein>
    <recommendedName>
        <fullName evidence="2">Nudix hydrolase domain-containing protein</fullName>
    </recommendedName>
</protein>
<keyword evidence="1" id="KW-1133">Transmembrane helix</keyword>
<dbReference type="Proteomes" id="UP000799302">
    <property type="component" value="Unassembled WGS sequence"/>
</dbReference>
<dbReference type="PANTHER" id="PTHR12992">
    <property type="entry name" value="NUDIX HYDROLASE"/>
    <property type="match status" value="1"/>
</dbReference>
<proteinExistence type="predicted"/>
<dbReference type="PROSITE" id="PS51462">
    <property type="entry name" value="NUDIX"/>
    <property type="match status" value="1"/>
</dbReference>
<sequence length="425" mass="48604">MFASKLIPYIHQLLLDLHTHPYPVNPSPSDVPRRASVALIIRIQPHYSHYPTYSELPEESQFLSTEDRLNAFFSQDWVEHGDPEILFIKRAANKNDKWTGHIAFPGGRRDPEDADDFAAAVREAWEEVGIDLREESGYAIPAGNLTQSVITSSWGEVPLLTFCPYIFVLTKPIPSLRLQPTEVASAHWVPMRSLLNPKFRSYWLQDASSRTSKQDFGMKKLFHRFITGDMMFAAIRLYPSESKFATETEEYSERLQPLEALGSNLTIPLTSARRSLQSVDDTGATLLLWGLTLGVVGDFIDMIPPFDIMQTWIYPSWTALDMRFCLWILSYNYRKTKDIELQQSMLAKKVPTPDADQMMVQLDGEERYFGRIRSEVRGRRGHLQIAWLPAYFKIIQRAALVVAATRFLSAGVVAGSMAYYLQKRR</sequence>
<reference evidence="3" key="1">
    <citation type="journal article" date="2020" name="Stud. Mycol.">
        <title>101 Dothideomycetes genomes: a test case for predicting lifestyles and emergence of pathogens.</title>
        <authorList>
            <person name="Haridas S."/>
            <person name="Albert R."/>
            <person name="Binder M."/>
            <person name="Bloem J."/>
            <person name="Labutti K."/>
            <person name="Salamov A."/>
            <person name="Andreopoulos B."/>
            <person name="Baker S."/>
            <person name="Barry K."/>
            <person name="Bills G."/>
            <person name="Bluhm B."/>
            <person name="Cannon C."/>
            <person name="Castanera R."/>
            <person name="Culley D."/>
            <person name="Daum C."/>
            <person name="Ezra D."/>
            <person name="Gonzalez J."/>
            <person name="Henrissat B."/>
            <person name="Kuo A."/>
            <person name="Liang C."/>
            <person name="Lipzen A."/>
            <person name="Lutzoni F."/>
            <person name="Magnuson J."/>
            <person name="Mondo S."/>
            <person name="Nolan M."/>
            <person name="Ohm R."/>
            <person name="Pangilinan J."/>
            <person name="Park H.-J."/>
            <person name="Ramirez L."/>
            <person name="Alfaro M."/>
            <person name="Sun H."/>
            <person name="Tritt A."/>
            <person name="Yoshinaga Y."/>
            <person name="Zwiers L.-H."/>
            <person name="Turgeon B."/>
            <person name="Goodwin S."/>
            <person name="Spatafora J."/>
            <person name="Crous P."/>
            <person name="Grigoriev I."/>
        </authorList>
    </citation>
    <scope>NUCLEOTIDE SEQUENCE</scope>
    <source>
        <strain evidence="3">CBS 115976</strain>
    </source>
</reference>
<dbReference type="GO" id="GO:0010945">
    <property type="term" value="F:coenzyme A diphosphatase activity"/>
    <property type="evidence" value="ECO:0007669"/>
    <property type="project" value="InterPro"/>
</dbReference>
<dbReference type="AlphaFoldDB" id="A0A6A6UKT7"/>
<evidence type="ECO:0000313" key="3">
    <source>
        <dbReference type="EMBL" id="KAF2672306.1"/>
    </source>
</evidence>
<dbReference type="InterPro" id="IPR000086">
    <property type="entry name" value="NUDIX_hydrolase_dom"/>
</dbReference>
<dbReference type="InterPro" id="IPR015797">
    <property type="entry name" value="NUDIX_hydrolase-like_dom_sf"/>
</dbReference>
<feature type="domain" description="Nudix hydrolase" evidence="2">
    <location>
        <begin position="32"/>
        <end position="212"/>
    </location>
</feature>
<accession>A0A6A6UKT7</accession>
<dbReference type="CDD" id="cd03426">
    <property type="entry name" value="NUDIX_CoAse_Nudt7"/>
    <property type="match status" value="1"/>
</dbReference>
<dbReference type="Pfam" id="PF00293">
    <property type="entry name" value="NUDIX"/>
    <property type="match status" value="1"/>
</dbReference>
<keyword evidence="1" id="KW-0812">Transmembrane</keyword>
<keyword evidence="4" id="KW-1185">Reference proteome</keyword>
<feature type="transmembrane region" description="Helical" evidence="1">
    <location>
        <begin position="398"/>
        <end position="421"/>
    </location>
</feature>
<keyword evidence="1" id="KW-0472">Membrane</keyword>
<name>A0A6A6UKT7_9PEZI</name>
<dbReference type="SUPFAM" id="SSF55811">
    <property type="entry name" value="Nudix"/>
    <property type="match status" value="1"/>
</dbReference>